<dbReference type="AlphaFoldDB" id="A0A1W1VJD9"/>
<keyword evidence="1" id="KW-1133">Transmembrane helix</keyword>
<gene>
    <name evidence="2" type="ORF">SAMN00790413_01874</name>
</gene>
<reference evidence="2 3" key="1">
    <citation type="submission" date="2017-04" db="EMBL/GenBank/DDBJ databases">
        <authorList>
            <person name="Afonso C.L."/>
            <person name="Miller P.J."/>
            <person name="Scott M.A."/>
            <person name="Spackman E."/>
            <person name="Goraichik I."/>
            <person name="Dimitrov K.M."/>
            <person name="Suarez D.L."/>
            <person name="Swayne D.E."/>
        </authorList>
    </citation>
    <scope>NUCLEOTIDE SEQUENCE [LARGE SCALE GENOMIC DNA]</scope>
    <source>
        <strain evidence="2 3">KR-140</strain>
    </source>
</reference>
<sequence length="92" mass="10101">MTDINSEKRTELPPSLALLFMMSLCYCALNTCWIAFGLLGILGILFVVFTAFEQLSLLWEGWVPGTSLPPLSTIALPLPEAMETVELAPQLT</sequence>
<dbReference type="EMBL" id="FWWU01000009">
    <property type="protein sequence ID" value="SMB93171.1"/>
    <property type="molecule type" value="Genomic_DNA"/>
</dbReference>
<dbReference type="Proteomes" id="UP000192582">
    <property type="component" value="Unassembled WGS sequence"/>
</dbReference>
<accession>A0A1W1VJD9</accession>
<evidence type="ECO:0000256" key="1">
    <source>
        <dbReference type="SAM" id="Phobius"/>
    </source>
</evidence>
<protein>
    <submittedName>
        <fullName evidence="2">Uncharacterized protein</fullName>
    </submittedName>
</protein>
<proteinExistence type="predicted"/>
<keyword evidence="3" id="KW-1185">Reference proteome</keyword>
<evidence type="ECO:0000313" key="2">
    <source>
        <dbReference type="EMBL" id="SMB93171.1"/>
    </source>
</evidence>
<name>A0A1W1VJD9_9DEIO</name>
<organism evidence="2 3">
    <name type="scientific">Deinococcus hopiensis KR-140</name>
    <dbReference type="NCBI Taxonomy" id="695939"/>
    <lineage>
        <taxon>Bacteria</taxon>
        <taxon>Thermotogati</taxon>
        <taxon>Deinococcota</taxon>
        <taxon>Deinococci</taxon>
        <taxon>Deinococcales</taxon>
        <taxon>Deinococcaceae</taxon>
        <taxon>Deinococcus</taxon>
    </lineage>
</organism>
<keyword evidence="1" id="KW-0472">Membrane</keyword>
<keyword evidence="1" id="KW-0812">Transmembrane</keyword>
<evidence type="ECO:0000313" key="3">
    <source>
        <dbReference type="Proteomes" id="UP000192582"/>
    </source>
</evidence>
<feature type="transmembrane region" description="Helical" evidence="1">
    <location>
        <begin position="16"/>
        <end position="49"/>
    </location>
</feature>